<reference evidence="2 3" key="2">
    <citation type="journal article" date="2017" name="Front. Plant Sci.">
        <title>Gene Classification and Mining of Molecular Markers Useful in Red Clover (Trifolium pratense) Breeding.</title>
        <authorList>
            <person name="Istvanek J."/>
            <person name="Dluhosova J."/>
            <person name="Dluhos P."/>
            <person name="Patkova L."/>
            <person name="Nedelnik J."/>
            <person name="Repkova J."/>
        </authorList>
    </citation>
    <scope>NUCLEOTIDE SEQUENCE [LARGE SCALE GENOMIC DNA]</scope>
    <source>
        <strain evidence="3">cv. Tatra</strain>
        <tissue evidence="2">Young leaves</tissue>
    </source>
</reference>
<sequence>MNLMVKIFTFLCSCGNECSFLSWFSDSDPEQKDDMIDLHDELSVMKQEEPDEEDADDEADDEEKDEDDSEDEDEGADEEGN</sequence>
<accession>A0A2K3PA95</accession>
<protein>
    <submittedName>
        <fullName evidence="2">Uncharacterized protein</fullName>
    </submittedName>
</protein>
<dbReference type="AlphaFoldDB" id="A0A2K3PA95"/>
<feature type="compositionally biased region" description="Acidic residues" evidence="1">
    <location>
        <begin position="49"/>
        <end position="81"/>
    </location>
</feature>
<name>A0A2K3PA95_TRIPR</name>
<dbReference type="Proteomes" id="UP000236291">
    <property type="component" value="Unassembled WGS sequence"/>
</dbReference>
<reference evidence="2 3" key="1">
    <citation type="journal article" date="2014" name="Am. J. Bot.">
        <title>Genome assembly and annotation for red clover (Trifolium pratense; Fabaceae).</title>
        <authorList>
            <person name="Istvanek J."/>
            <person name="Jaros M."/>
            <person name="Krenek A."/>
            <person name="Repkova J."/>
        </authorList>
    </citation>
    <scope>NUCLEOTIDE SEQUENCE [LARGE SCALE GENOMIC DNA]</scope>
    <source>
        <strain evidence="3">cv. Tatra</strain>
        <tissue evidence="2">Young leaves</tissue>
    </source>
</reference>
<gene>
    <name evidence="2" type="ORF">L195_g008844</name>
</gene>
<evidence type="ECO:0000313" key="2">
    <source>
        <dbReference type="EMBL" id="PNY12218.1"/>
    </source>
</evidence>
<feature type="compositionally biased region" description="Basic and acidic residues" evidence="1">
    <location>
        <begin position="29"/>
        <end position="48"/>
    </location>
</feature>
<evidence type="ECO:0000256" key="1">
    <source>
        <dbReference type="SAM" id="MobiDB-lite"/>
    </source>
</evidence>
<evidence type="ECO:0000313" key="3">
    <source>
        <dbReference type="Proteomes" id="UP000236291"/>
    </source>
</evidence>
<feature type="region of interest" description="Disordered" evidence="1">
    <location>
        <begin position="27"/>
        <end position="81"/>
    </location>
</feature>
<proteinExistence type="predicted"/>
<comment type="caution">
    <text evidence="2">The sequence shown here is derived from an EMBL/GenBank/DDBJ whole genome shotgun (WGS) entry which is preliminary data.</text>
</comment>
<organism evidence="2 3">
    <name type="scientific">Trifolium pratense</name>
    <name type="common">Red clover</name>
    <dbReference type="NCBI Taxonomy" id="57577"/>
    <lineage>
        <taxon>Eukaryota</taxon>
        <taxon>Viridiplantae</taxon>
        <taxon>Streptophyta</taxon>
        <taxon>Embryophyta</taxon>
        <taxon>Tracheophyta</taxon>
        <taxon>Spermatophyta</taxon>
        <taxon>Magnoliopsida</taxon>
        <taxon>eudicotyledons</taxon>
        <taxon>Gunneridae</taxon>
        <taxon>Pentapetalae</taxon>
        <taxon>rosids</taxon>
        <taxon>fabids</taxon>
        <taxon>Fabales</taxon>
        <taxon>Fabaceae</taxon>
        <taxon>Papilionoideae</taxon>
        <taxon>50 kb inversion clade</taxon>
        <taxon>NPAAA clade</taxon>
        <taxon>Hologalegina</taxon>
        <taxon>IRL clade</taxon>
        <taxon>Trifolieae</taxon>
        <taxon>Trifolium</taxon>
    </lineage>
</organism>
<dbReference type="EMBL" id="ASHM01005125">
    <property type="protein sequence ID" value="PNY12218.1"/>
    <property type="molecule type" value="Genomic_DNA"/>
</dbReference>